<feature type="region of interest" description="Disordered" evidence="1">
    <location>
        <begin position="1"/>
        <end position="29"/>
    </location>
</feature>
<evidence type="ECO:0000313" key="4">
    <source>
        <dbReference type="Proteomes" id="UP000016625"/>
    </source>
</evidence>
<sequence length="291" mass="33658">MADFTKYIKSEQQENATQQERKSWNQMDNAEKKESFDKYMKYKLFEAHKTAKADWQKDMSKEEVDRTIPYNAKTGATYSRETSMLLRAEMAIKGYDKPQFVTMEQGNAMGGILKLKHDEKTGEILTTKNGLQARVDGVKMLYIADHEIRPKLDKDGKEIMAVVKDKDGNIKYDKETGEAMTYVVKEKIPINPRLETKTLYHVSQFDGLDESKIKERDLTAIQHYRVQAKNQDFEVKIDYNKTLGISGNLEKQLNNLTLAQIKGVDYFNPAKKIDMTKEKAQTKEQNKGMER</sequence>
<dbReference type="GO" id="GO:0003697">
    <property type="term" value="F:single-stranded DNA binding"/>
    <property type="evidence" value="ECO:0007669"/>
    <property type="project" value="InterPro"/>
</dbReference>
<protein>
    <recommendedName>
        <fullName evidence="2">N-terminal domain-containing protein</fullName>
    </recommendedName>
</protein>
<comment type="caution">
    <text evidence="3">The sequence shown here is derived from an EMBL/GenBank/DDBJ whole genome shotgun (WGS) entry which is preliminary data.</text>
</comment>
<dbReference type="PATRIC" id="fig|1242965.3.peg.51"/>
<evidence type="ECO:0000259" key="2">
    <source>
        <dbReference type="Pfam" id="PF08401"/>
    </source>
</evidence>
<dbReference type="RefSeq" id="WP_021091972.1">
    <property type="nucleotide sequence ID" value="NZ_ANNJ01000001.1"/>
</dbReference>
<accession>U2FQK3</accession>
<dbReference type="Pfam" id="PF08401">
    <property type="entry name" value="ArdcN"/>
    <property type="match status" value="1"/>
</dbReference>
<dbReference type="InterPro" id="IPR013610">
    <property type="entry name" value="ArdC_N"/>
</dbReference>
<dbReference type="Proteomes" id="UP000016625">
    <property type="component" value="Unassembled WGS sequence"/>
</dbReference>
<feature type="compositionally biased region" description="Basic and acidic residues" evidence="1">
    <location>
        <begin position="19"/>
        <end position="29"/>
    </location>
</feature>
<proteinExistence type="predicted"/>
<organism evidence="3 4">
    <name type="scientific">Campylobacter concisus UNSW2</name>
    <dbReference type="NCBI Taxonomy" id="1242965"/>
    <lineage>
        <taxon>Bacteria</taxon>
        <taxon>Pseudomonadati</taxon>
        <taxon>Campylobacterota</taxon>
        <taxon>Epsilonproteobacteria</taxon>
        <taxon>Campylobacterales</taxon>
        <taxon>Campylobacteraceae</taxon>
        <taxon>Campylobacter</taxon>
    </lineage>
</organism>
<dbReference type="AlphaFoldDB" id="U2FQK3"/>
<reference evidence="3 4" key="1">
    <citation type="journal article" date="2013" name="BMC Genomics">
        <title>Comparative genomics of Campylobacter concisus isolates reveals genetic diversity and provides insights into disease association.</title>
        <authorList>
            <person name="Deshpande N.P."/>
            <person name="Kaakoush N.O."/>
            <person name="Wilkins M.R."/>
            <person name="Mitchell H.M."/>
        </authorList>
    </citation>
    <scope>NUCLEOTIDE SEQUENCE [LARGE SCALE GENOMIC DNA]</scope>
    <source>
        <strain evidence="3 4">UNSW2</strain>
    </source>
</reference>
<feature type="domain" description="N-terminal" evidence="2">
    <location>
        <begin position="40"/>
        <end position="129"/>
    </location>
</feature>
<dbReference type="EMBL" id="ANNJ01000001">
    <property type="protein sequence ID" value="ERJ32745.1"/>
    <property type="molecule type" value="Genomic_DNA"/>
</dbReference>
<name>U2FQK3_9BACT</name>
<evidence type="ECO:0000313" key="3">
    <source>
        <dbReference type="EMBL" id="ERJ32745.1"/>
    </source>
</evidence>
<evidence type="ECO:0000256" key="1">
    <source>
        <dbReference type="SAM" id="MobiDB-lite"/>
    </source>
</evidence>
<feature type="compositionally biased region" description="Basic and acidic residues" evidence="1">
    <location>
        <begin position="1"/>
        <end position="12"/>
    </location>
</feature>
<gene>
    <name evidence="3" type="ORF">UNSW2_1064</name>
</gene>